<comment type="caution">
    <text evidence="6">The sequence shown here is derived from an EMBL/GenBank/DDBJ whole genome shotgun (WGS) entry which is preliminary data.</text>
</comment>
<dbReference type="SUPFAM" id="SSF88723">
    <property type="entry name" value="PIN domain-like"/>
    <property type="match status" value="1"/>
</dbReference>
<organism evidence="6 7">
    <name type="scientific">Streptomyces kaniharaensis</name>
    <dbReference type="NCBI Taxonomy" id="212423"/>
    <lineage>
        <taxon>Bacteria</taxon>
        <taxon>Bacillati</taxon>
        <taxon>Actinomycetota</taxon>
        <taxon>Actinomycetes</taxon>
        <taxon>Kitasatosporales</taxon>
        <taxon>Streptomycetaceae</taxon>
        <taxon>Streptomyces</taxon>
    </lineage>
</organism>
<gene>
    <name evidence="6" type="ORF">F7Q99_21150</name>
</gene>
<dbReference type="GO" id="GO:0016787">
    <property type="term" value="F:hydrolase activity"/>
    <property type="evidence" value="ECO:0007669"/>
    <property type="project" value="UniProtKB-KW"/>
</dbReference>
<dbReference type="AlphaFoldDB" id="A0A6N7KTD4"/>
<evidence type="ECO:0000313" key="7">
    <source>
        <dbReference type="Proteomes" id="UP000450000"/>
    </source>
</evidence>
<protein>
    <submittedName>
        <fullName evidence="6">Type II toxin-antitoxin system VapC family toxin</fullName>
    </submittedName>
</protein>
<dbReference type="Pfam" id="PF01850">
    <property type="entry name" value="PIN"/>
    <property type="match status" value="1"/>
</dbReference>
<evidence type="ECO:0000256" key="3">
    <source>
        <dbReference type="ARBA" id="ARBA00022801"/>
    </source>
</evidence>
<accession>A0A6N7KTD4</accession>
<evidence type="ECO:0000259" key="5">
    <source>
        <dbReference type="Pfam" id="PF01850"/>
    </source>
</evidence>
<keyword evidence="4" id="KW-0460">Magnesium</keyword>
<dbReference type="GO" id="GO:0004518">
    <property type="term" value="F:nuclease activity"/>
    <property type="evidence" value="ECO:0007669"/>
    <property type="project" value="UniProtKB-KW"/>
</dbReference>
<reference evidence="6 7" key="1">
    <citation type="submission" date="2019-09" db="EMBL/GenBank/DDBJ databases">
        <title>Genome Sequences of Streptomyces kaniharaensis ATCC 21070.</title>
        <authorList>
            <person name="Zhu W."/>
            <person name="De Crecy-Lagard V."/>
            <person name="Richards N.G."/>
        </authorList>
    </citation>
    <scope>NUCLEOTIDE SEQUENCE [LARGE SCALE GENOMIC DNA]</scope>
    <source>
        <strain evidence="6 7">SF-557</strain>
    </source>
</reference>
<dbReference type="InterPro" id="IPR029060">
    <property type="entry name" value="PIN-like_dom_sf"/>
</dbReference>
<dbReference type="RefSeq" id="WP_153463673.1">
    <property type="nucleotide sequence ID" value="NZ_WBOF01000001.1"/>
</dbReference>
<evidence type="ECO:0000313" key="6">
    <source>
        <dbReference type="EMBL" id="MQS14701.1"/>
    </source>
</evidence>
<feature type="domain" description="PIN" evidence="5">
    <location>
        <begin position="7"/>
        <end position="130"/>
    </location>
</feature>
<evidence type="ECO:0000256" key="2">
    <source>
        <dbReference type="ARBA" id="ARBA00022723"/>
    </source>
</evidence>
<keyword evidence="1" id="KW-0540">Nuclease</keyword>
<evidence type="ECO:0000256" key="4">
    <source>
        <dbReference type="ARBA" id="ARBA00022842"/>
    </source>
</evidence>
<dbReference type="GO" id="GO:0046872">
    <property type="term" value="F:metal ion binding"/>
    <property type="evidence" value="ECO:0007669"/>
    <property type="project" value="UniProtKB-KW"/>
</dbReference>
<keyword evidence="2" id="KW-0479">Metal-binding</keyword>
<dbReference type="Gene3D" id="3.40.50.1010">
    <property type="entry name" value="5'-nuclease"/>
    <property type="match status" value="1"/>
</dbReference>
<keyword evidence="7" id="KW-1185">Reference proteome</keyword>
<dbReference type="EMBL" id="WBOF01000001">
    <property type="protein sequence ID" value="MQS14701.1"/>
    <property type="molecule type" value="Genomic_DNA"/>
</dbReference>
<evidence type="ECO:0000256" key="1">
    <source>
        <dbReference type="ARBA" id="ARBA00022722"/>
    </source>
</evidence>
<name>A0A6N7KTD4_9ACTN</name>
<proteinExistence type="predicted"/>
<dbReference type="Proteomes" id="UP000450000">
    <property type="component" value="Unassembled WGS sequence"/>
</dbReference>
<dbReference type="InterPro" id="IPR002716">
    <property type="entry name" value="PIN_dom"/>
</dbReference>
<keyword evidence="3" id="KW-0378">Hydrolase</keyword>
<dbReference type="OrthoDB" id="4188679at2"/>
<sequence>MTERPFLLDASAVLAWAYDEIGGKDIGDLLSRSVITDVNLAEVISTAMRLEIRNPEQLAEDLVAAGLEVIPAQFAPVRLAELVRLPKIHFTGDNGEPQRAELSLGDAICIATGEQLGEAVVITGERGWKEFHDRGDLRVVIQLFR</sequence>